<comment type="caution">
    <text evidence="1">The sequence shown here is derived from an EMBL/GenBank/DDBJ whole genome shotgun (WGS) entry which is preliminary data.</text>
</comment>
<dbReference type="EMBL" id="CAJVPD010000155">
    <property type="protein sequence ID" value="CAG8359124.1"/>
    <property type="molecule type" value="Genomic_DNA"/>
</dbReference>
<gene>
    <name evidence="1" type="ORF">PSALAMII_LOCUS3496</name>
</gene>
<evidence type="ECO:0000313" key="2">
    <source>
        <dbReference type="Proteomes" id="UP001152592"/>
    </source>
</evidence>
<sequence length="279" mass="32080">MVNRSSLEYMYTDVVLPRHPPPAMPRITAKAATQSHVPPLNKGLSTTRSNALHTIFYDGPLSLWEGFAQYAEDDDKARVWRKPSIRLEEQNDAFREEQFVVGDESGAQSRFTQHYGEELSRIFEAQGIDLVFSDFKCAGVPYANIPDTVIMDSSRRLKVVGEIKVPWVLQHQSSLQFEYPHALRQIFAQPIQYMQDLNCTYGFYTTYDETVFLRQILVDGIWQIQYSPVILAESCYRKTSPLSTLSVSVKQCFLYVASLSVYEPPITYYLAQPTWVRHL</sequence>
<accession>A0A9W4IYX2</accession>
<name>A0A9W4IYX2_9EURO</name>
<reference evidence="1" key="1">
    <citation type="submission" date="2021-07" db="EMBL/GenBank/DDBJ databases">
        <authorList>
            <person name="Branca A.L. A."/>
        </authorList>
    </citation>
    <scope>NUCLEOTIDE SEQUENCE</scope>
</reference>
<protein>
    <submittedName>
        <fullName evidence="1">Uncharacterized protein</fullName>
    </submittedName>
</protein>
<dbReference type="AlphaFoldDB" id="A0A9W4IYX2"/>
<dbReference type="OrthoDB" id="4177236at2759"/>
<evidence type="ECO:0000313" key="1">
    <source>
        <dbReference type="EMBL" id="CAG8359124.1"/>
    </source>
</evidence>
<dbReference type="Proteomes" id="UP001152592">
    <property type="component" value="Unassembled WGS sequence"/>
</dbReference>
<proteinExistence type="predicted"/>
<organism evidence="1 2">
    <name type="scientific">Penicillium salamii</name>
    <dbReference type="NCBI Taxonomy" id="1612424"/>
    <lineage>
        <taxon>Eukaryota</taxon>
        <taxon>Fungi</taxon>
        <taxon>Dikarya</taxon>
        <taxon>Ascomycota</taxon>
        <taxon>Pezizomycotina</taxon>
        <taxon>Eurotiomycetes</taxon>
        <taxon>Eurotiomycetidae</taxon>
        <taxon>Eurotiales</taxon>
        <taxon>Aspergillaceae</taxon>
        <taxon>Penicillium</taxon>
    </lineage>
</organism>